<name>A0AA39TMB0_9PEZI</name>
<comment type="caution">
    <text evidence="1">The sequence shown here is derived from an EMBL/GenBank/DDBJ whole genome shotgun (WGS) entry which is preliminary data.</text>
</comment>
<organism evidence="1 2">
    <name type="scientific">Bombardia bombarda</name>
    <dbReference type="NCBI Taxonomy" id="252184"/>
    <lineage>
        <taxon>Eukaryota</taxon>
        <taxon>Fungi</taxon>
        <taxon>Dikarya</taxon>
        <taxon>Ascomycota</taxon>
        <taxon>Pezizomycotina</taxon>
        <taxon>Sordariomycetes</taxon>
        <taxon>Sordariomycetidae</taxon>
        <taxon>Sordariales</taxon>
        <taxon>Lasiosphaeriaceae</taxon>
        <taxon>Bombardia</taxon>
    </lineage>
</organism>
<dbReference type="AlphaFoldDB" id="A0AA39TMB0"/>
<dbReference type="Proteomes" id="UP001174934">
    <property type="component" value="Unassembled WGS sequence"/>
</dbReference>
<evidence type="ECO:0000313" key="1">
    <source>
        <dbReference type="EMBL" id="KAK0612529.1"/>
    </source>
</evidence>
<evidence type="ECO:0000313" key="2">
    <source>
        <dbReference type="Proteomes" id="UP001174934"/>
    </source>
</evidence>
<accession>A0AA39TMB0</accession>
<gene>
    <name evidence="1" type="ORF">B0T17DRAFT_543894</name>
</gene>
<protein>
    <submittedName>
        <fullName evidence="1">Uncharacterized protein</fullName>
    </submittedName>
</protein>
<sequence>MIGGMALSKVVQVCFATTTTNKSASADGVVAIWVGVGPVFETGGTKVPMTPRRAWRVGIMGWWNGGTVAQVASWHGTPARWWGGGVAGHLRQPDYSRSQLVVLIGWQAPCLGLRSLVGWA</sequence>
<dbReference type="EMBL" id="JAULSR010000009">
    <property type="protein sequence ID" value="KAK0612529.1"/>
    <property type="molecule type" value="Genomic_DNA"/>
</dbReference>
<proteinExistence type="predicted"/>
<keyword evidence="2" id="KW-1185">Reference proteome</keyword>
<reference evidence="1" key="1">
    <citation type="submission" date="2023-06" db="EMBL/GenBank/DDBJ databases">
        <title>Genome-scale phylogeny and comparative genomics of the fungal order Sordariales.</title>
        <authorList>
            <consortium name="Lawrence Berkeley National Laboratory"/>
            <person name="Hensen N."/>
            <person name="Bonometti L."/>
            <person name="Westerberg I."/>
            <person name="Brannstrom I.O."/>
            <person name="Guillou S."/>
            <person name="Cros-Aarteil S."/>
            <person name="Calhoun S."/>
            <person name="Haridas S."/>
            <person name="Kuo A."/>
            <person name="Mondo S."/>
            <person name="Pangilinan J."/>
            <person name="Riley R."/>
            <person name="LaButti K."/>
            <person name="Andreopoulos B."/>
            <person name="Lipzen A."/>
            <person name="Chen C."/>
            <person name="Yanf M."/>
            <person name="Daum C."/>
            <person name="Ng V."/>
            <person name="Clum A."/>
            <person name="Steindorff A."/>
            <person name="Ohm R."/>
            <person name="Martin F."/>
            <person name="Silar P."/>
            <person name="Natvig D."/>
            <person name="Lalanne C."/>
            <person name="Gautier V."/>
            <person name="Ament-velasquez S.L."/>
            <person name="Kruys A."/>
            <person name="Hutchinson M.I."/>
            <person name="Powell A.J."/>
            <person name="Barry K."/>
            <person name="Miller A.N."/>
            <person name="Grigoriev I.V."/>
            <person name="Debuchy R."/>
            <person name="Gladieux P."/>
            <person name="Thoren M.H."/>
            <person name="Johannesson H."/>
        </authorList>
    </citation>
    <scope>NUCLEOTIDE SEQUENCE</scope>
    <source>
        <strain evidence="1">SMH3391-2</strain>
    </source>
</reference>